<keyword evidence="2" id="KW-1185">Reference proteome</keyword>
<name>A0A545UXP4_9HYPO</name>
<comment type="caution">
    <text evidence="1">The sequence shown here is derived from an EMBL/GenBank/DDBJ whole genome shotgun (WGS) entry which is preliminary data.</text>
</comment>
<sequence length="64" mass="7036">MGLVARVFAIGPFFLGRKEEEIWASYELDVEGGREREKKGTGGQLFMYMGSTCSLLLVISCNGS</sequence>
<reference evidence="1 2" key="1">
    <citation type="journal article" date="2019" name="Appl. Microbiol. Biotechnol.">
        <title>Genome sequence of Isaria javanica and comparative genome analysis insights into family S53 peptidase evolution in fungal entomopathogens.</title>
        <authorList>
            <person name="Lin R."/>
            <person name="Zhang X."/>
            <person name="Xin B."/>
            <person name="Zou M."/>
            <person name="Gao Y."/>
            <person name="Qin F."/>
            <person name="Hu Q."/>
            <person name="Xie B."/>
            <person name="Cheng X."/>
        </authorList>
    </citation>
    <scope>NUCLEOTIDE SEQUENCE [LARGE SCALE GENOMIC DNA]</scope>
    <source>
        <strain evidence="1 2">IJ1G</strain>
    </source>
</reference>
<dbReference type="EMBL" id="SPUK01000010">
    <property type="protein sequence ID" value="TQV94239.1"/>
    <property type="molecule type" value="Genomic_DNA"/>
</dbReference>
<dbReference type="AlphaFoldDB" id="A0A545UXP4"/>
<evidence type="ECO:0000313" key="2">
    <source>
        <dbReference type="Proteomes" id="UP000315783"/>
    </source>
</evidence>
<evidence type="ECO:0000313" key="1">
    <source>
        <dbReference type="EMBL" id="TQV94239.1"/>
    </source>
</evidence>
<proteinExistence type="predicted"/>
<gene>
    <name evidence="1" type="ORF">IF1G_07118</name>
</gene>
<organism evidence="1 2">
    <name type="scientific">Cordyceps javanica</name>
    <dbReference type="NCBI Taxonomy" id="43265"/>
    <lineage>
        <taxon>Eukaryota</taxon>
        <taxon>Fungi</taxon>
        <taxon>Dikarya</taxon>
        <taxon>Ascomycota</taxon>
        <taxon>Pezizomycotina</taxon>
        <taxon>Sordariomycetes</taxon>
        <taxon>Hypocreomycetidae</taxon>
        <taxon>Hypocreales</taxon>
        <taxon>Cordycipitaceae</taxon>
        <taxon>Cordyceps</taxon>
    </lineage>
</organism>
<accession>A0A545UXP4</accession>
<protein>
    <submittedName>
        <fullName evidence="1">Uncharacterized protein</fullName>
    </submittedName>
</protein>
<dbReference type="Proteomes" id="UP000315783">
    <property type="component" value="Unassembled WGS sequence"/>
</dbReference>